<dbReference type="GO" id="GO:0000156">
    <property type="term" value="F:phosphorelay response regulator activity"/>
    <property type="evidence" value="ECO:0007669"/>
    <property type="project" value="TreeGrafter"/>
</dbReference>
<proteinExistence type="predicted"/>
<dbReference type="PANTHER" id="PTHR48111:SF31">
    <property type="entry name" value="TRANSCRIPTIONAL REGULATORY PROTEIN YXDJ"/>
    <property type="match status" value="1"/>
</dbReference>
<dbReference type="EMBL" id="NFDL01000086">
    <property type="protein sequence ID" value="OTY39554.1"/>
    <property type="molecule type" value="Genomic_DNA"/>
</dbReference>
<dbReference type="AlphaFoldDB" id="A0A243B503"/>
<feature type="DNA-binding region" description="OmpR/PhoB-type" evidence="9">
    <location>
        <begin position="129"/>
        <end position="227"/>
    </location>
</feature>
<evidence type="ECO:0000313" key="12">
    <source>
        <dbReference type="EMBL" id="OTY39554.1"/>
    </source>
</evidence>
<accession>A0A243B503</accession>
<dbReference type="Pfam" id="PF00486">
    <property type="entry name" value="Trans_reg_C"/>
    <property type="match status" value="1"/>
</dbReference>
<dbReference type="GO" id="GO:0000976">
    <property type="term" value="F:transcription cis-regulatory region binding"/>
    <property type="evidence" value="ECO:0007669"/>
    <property type="project" value="TreeGrafter"/>
</dbReference>
<comment type="subcellular location">
    <subcellularLocation>
        <location evidence="1">Cytoplasm</location>
    </subcellularLocation>
</comment>
<evidence type="ECO:0000259" key="10">
    <source>
        <dbReference type="PROSITE" id="PS50110"/>
    </source>
</evidence>
<dbReference type="Gene3D" id="3.40.50.2300">
    <property type="match status" value="1"/>
</dbReference>
<feature type="domain" description="Response regulatory" evidence="10">
    <location>
        <begin position="3"/>
        <end position="116"/>
    </location>
</feature>
<feature type="domain" description="OmpR/PhoB-type" evidence="11">
    <location>
        <begin position="129"/>
        <end position="227"/>
    </location>
</feature>
<dbReference type="InterPro" id="IPR039420">
    <property type="entry name" value="WalR-like"/>
</dbReference>
<protein>
    <submittedName>
        <fullName evidence="12">Transcriptional regulator</fullName>
    </submittedName>
</protein>
<evidence type="ECO:0000256" key="5">
    <source>
        <dbReference type="ARBA" id="ARBA00023015"/>
    </source>
</evidence>
<dbReference type="Pfam" id="PF00072">
    <property type="entry name" value="Response_reg"/>
    <property type="match status" value="1"/>
</dbReference>
<keyword evidence="5" id="KW-0805">Transcription regulation</keyword>
<organism evidence="12 13">
    <name type="scientific">Bacillus thuringiensis serovar pingluonsis</name>
    <dbReference type="NCBI Taxonomy" id="180881"/>
    <lineage>
        <taxon>Bacteria</taxon>
        <taxon>Bacillati</taxon>
        <taxon>Bacillota</taxon>
        <taxon>Bacilli</taxon>
        <taxon>Bacillales</taxon>
        <taxon>Bacillaceae</taxon>
        <taxon>Bacillus</taxon>
        <taxon>Bacillus cereus group</taxon>
    </lineage>
</organism>
<evidence type="ECO:0000256" key="9">
    <source>
        <dbReference type="PROSITE-ProRule" id="PRU01091"/>
    </source>
</evidence>
<keyword evidence="6 9" id="KW-0238">DNA-binding</keyword>
<evidence type="ECO:0000256" key="8">
    <source>
        <dbReference type="PROSITE-ProRule" id="PRU00169"/>
    </source>
</evidence>
<keyword evidence="2" id="KW-0963">Cytoplasm</keyword>
<dbReference type="PROSITE" id="PS51755">
    <property type="entry name" value="OMPR_PHOB"/>
    <property type="match status" value="1"/>
</dbReference>
<dbReference type="InterPro" id="IPR016032">
    <property type="entry name" value="Sig_transdc_resp-reg_C-effctor"/>
</dbReference>
<dbReference type="Gene3D" id="1.10.10.10">
    <property type="entry name" value="Winged helix-like DNA-binding domain superfamily/Winged helix DNA-binding domain"/>
    <property type="match status" value="1"/>
</dbReference>
<keyword evidence="4" id="KW-0902">Two-component regulatory system</keyword>
<dbReference type="GO" id="GO:0006355">
    <property type="term" value="P:regulation of DNA-templated transcription"/>
    <property type="evidence" value="ECO:0007669"/>
    <property type="project" value="InterPro"/>
</dbReference>
<reference evidence="12 13" key="1">
    <citation type="submission" date="2016-10" db="EMBL/GenBank/DDBJ databases">
        <title>Comparative genomics of Bacillus thuringiensis reveals a path to pathogens against multiple invertebrate hosts.</title>
        <authorList>
            <person name="Zheng J."/>
            <person name="Gao Q."/>
            <person name="Liu H."/>
            <person name="Peng D."/>
            <person name="Ruan L."/>
            <person name="Sun M."/>
        </authorList>
    </citation>
    <scope>NUCLEOTIDE SEQUENCE [LARGE SCALE GENOMIC DNA]</scope>
    <source>
        <strain evidence="12">BGSC 4BX1</strain>
    </source>
</reference>
<evidence type="ECO:0000256" key="4">
    <source>
        <dbReference type="ARBA" id="ARBA00023012"/>
    </source>
</evidence>
<keyword evidence="3" id="KW-0597">Phosphoprotein</keyword>
<evidence type="ECO:0000313" key="13">
    <source>
        <dbReference type="Proteomes" id="UP000195089"/>
    </source>
</evidence>
<sequence>MYKVLIVDGDVNFTSVLKNYLEQDLCEVVTVDNFEKVMEYLNNLHPHLILLGEKLPVFDGFYWLQRIRFRFTCPIIFISNCKNEKAQIRAIEGGADDCIIPPLNCKVIVAKIKRYLRRTYGEYILNPLEHFMEIEGFRFYPERLQLHFKTKQVNLTNNERIIIELLFSQYPRTVAHNELSSAISKTEESLSKNTLYKNIIRVNKKFDMLGVRRAIKVVSKIGYRLNIKEYS</sequence>
<dbReference type="SUPFAM" id="SSF52172">
    <property type="entry name" value="CheY-like"/>
    <property type="match status" value="1"/>
</dbReference>
<evidence type="ECO:0000256" key="2">
    <source>
        <dbReference type="ARBA" id="ARBA00022490"/>
    </source>
</evidence>
<dbReference type="InterPro" id="IPR036388">
    <property type="entry name" value="WH-like_DNA-bd_sf"/>
</dbReference>
<evidence type="ECO:0000256" key="1">
    <source>
        <dbReference type="ARBA" id="ARBA00004496"/>
    </source>
</evidence>
<comment type="caution">
    <text evidence="12">The sequence shown here is derived from an EMBL/GenBank/DDBJ whole genome shotgun (WGS) entry which is preliminary data.</text>
</comment>
<evidence type="ECO:0000256" key="3">
    <source>
        <dbReference type="ARBA" id="ARBA00022553"/>
    </source>
</evidence>
<dbReference type="SUPFAM" id="SSF46894">
    <property type="entry name" value="C-terminal effector domain of the bipartite response regulators"/>
    <property type="match status" value="1"/>
</dbReference>
<dbReference type="Proteomes" id="UP000195089">
    <property type="component" value="Unassembled WGS sequence"/>
</dbReference>
<dbReference type="InterPro" id="IPR001867">
    <property type="entry name" value="OmpR/PhoB-type_DNA-bd"/>
</dbReference>
<evidence type="ECO:0000256" key="6">
    <source>
        <dbReference type="ARBA" id="ARBA00023125"/>
    </source>
</evidence>
<dbReference type="PROSITE" id="PS50110">
    <property type="entry name" value="RESPONSE_REGULATORY"/>
    <property type="match status" value="1"/>
</dbReference>
<dbReference type="GO" id="GO:0032993">
    <property type="term" value="C:protein-DNA complex"/>
    <property type="evidence" value="ECO:0007669"/>
    <property type="project" value="TreeGrafter"/>
</dbReference>
<dbReference type="GO" id="GO:0005829">
    <property type="term" value="C:cytosol"/>
    <property type="evidence" value="ECO:0007669"/>
    <property type="project" value="TreeGrafter"/>
</dbReference>
<dbReference type="SMART" id="SM00448">
    <property type="entry name" value="REC"/>
    <property type="match status" value="1"/>
</dbReference>
<gene>
    <name evidence="12" type="ORF">BK742_21755</name>
</gene>
<dbReference type="RefSeq" id="WP_088120153.1">
    <property type="nucleotide sequence ID" value="NZ_NFDL01000086.1"/>
</dbReference>
<evidence type="ECO:0000259" key="11">
    <source>
        <dbReference type="PROSITE" id="PS51755"/>
    </source>
</evidence>
<dbReference type="PANTHER" id="PTHR48111">
    <property type="entry name" value="REGULATOR OF RPOS"/>
    <property type="match status" value="1"/>
</dbReference>
<dbReference type="InterPro" id="IPR011006">
    <property type="entry name" value="CheY-like_superfamily"/>
</dbReference>
<name>A0A243B503_BACTU</name>
<dbReference type="InterPro" id="IPR001789">
    <property type="entry name" value="Sig_transdc_resp-reg_receiver"/>
</dbReference>
<keyword evidence="7" id="KW-0804">Transcription</keyword>
<evidence type="ECO:0000256" key="7">
    <source>
        <dbReference type="ARBA" id="ARBA00023163"/>
    </source>
</evidence>
<comment type="caution">
    <text evidence="8">Lacks conserved residue(s) required for the propagation of feature annotation.</text>
</comment>